<dbReference type="Proteomes" id="UP000246121">
    <property type="component" value="Unassembled WGS sequence"/>
</dbReference>
<accession>A0A2V2VME5</accession>
<sequence length="176" mass="20164">MKRPRYDSDDDDDYAEGSLLPYALENKGDFLMAMGVGGQESSDESLRSVEEVSVAPGKYKEKERQDAEQKEELMESLFSPSMVVDRLRRQALRVDHDVPEHWKGLLSEGLLQVYFTTLSYAEKKRIVDDKLLSQYLPHDAKRFPPLGRPTDRKWDNAFGIKPGWRWDGVVRGVGSL</sequence>
<evidence type="ECO:0000256" key="1">
    <source>
        <dbReference type="SAM" id="MobiDB-lite"/>
    </source>
</evidence>
<dbReference type="VEuPathDB" id="TriTrypDB:C4B63_19g129"/>
<evidence type="ECO:0000313" key="2">
    <source>
        <dbReference type="EMBL" id="PWU96378.1"/>
    </source>
</evidence>
<dbReference type="VEuPathDB" id="TriTrypDB:TCDM_14491"/>
<comment type="caution">
    <text evidence="2">The sequence shown here is derived from an EMBL/GenBank/DDBJ whole genome shotgun (WGS) entry which is preliminary data.</text>
</comment>
<reference evidence="2 3" key="1">
    <citation type="journal article" date="2018" name="Microb. Genom.">
        <title>Expanding an expanded genome: long-read sequencing of Trypanosoma cruzi.</title>
        <authorList>
            <person name="Berna L."/>
            <person name="Rodriguez M."/>
            <person name="Chiribao M.L."/>
            <person name="Parodi-Talice A."/>
            <person name="Pita S."/>
            <person name="Rijo G."/>
            <person name="Alvarez-Valin F."/>
            <person name="Robello C."/>
        </authorList>
    </citation>
    <scope>NUCLEOTIDE SEQUENCE [LARGE SCALE GENOMIC DNA]</scope>
    <source>
        <strain evidence="2 3">Dm28c</strain>
    </source>
</reference>
<dbReference type="InterPro" id="IPR018609">
    <property type="entry name" value="Bud13"/>
</dbReference>
<gene>
    <name evidence="2" type="ORF">C4B63_19g129</name>
</gene>
<dbReference type="EMBL" id="PRFA01000019">
    <property type="protein sequence ID" value="PWU96378.1"/>
    <property type="molecule type" value="Genomic_DNA"/>
</dbReference>
<feature type="region of interest" description="Disordered" evidence="1">
    <location>
        <begin position="35"/>
        <end position="67"/>
    </location>
</feature>
<dbReference type="VEuPathDB" id="TriTrypDB:TcG_02771"/>
<dbReference type="Pfam" id="PF09736">
    <property type="entry name" value="Bud13"/>
    <property type="match status" value="1"/>
</dbReference>
<evidence type="ECO:0000313" key="3">
    <source>
        <dbReference type="Proteomes" id="UP000246121"/>
    </source>
</evidence>
<dbReference type="OrthoDB" id="272513at2759"/>
<dbReference type="VEuPathDB" id="TriTrypDB:TcBrA4_0055840"/>
<organism evidence="2 3">
    <name type="scientific">Trypanosoma cruzi</name>
    <dbReference type="NCBI Taxonomy" id="5693"/>
    <lineage>
        <taxon>Eukaryota</taxon>
        <taxon>Discoba</taxon>
        <taxon>Euglenozoa</taxon>
        <taxon>Kinetoplastea</taxon>
        <taxon>Metakinetoplastina</taxon>
        <taxon>Trypanosomatida</taxon>
        <taxon>Trypanosomatidae</taxon>
        <taxon>Trypanosoma</taxon>
        <taxon>Schizotrypanum</taxon>
    </lineage>
</organism>
<proteinExistence type="predicted"/>
<dbReference type="VEuPathDB" id="TriTrypDB:TcCLB.504109.40"/>
<dbReference type="AlphaFoldDB" id="A0A2V2VME5"/>
<dbReference type="VEuPathDB" id="TriTrypDB:BCY84_03243"/>
<feature type="compositionally biased region" description="Basic and acidic residues" evidence="1">
    <location>
        <begin position="58"/>
        <end position="67"/>
    </location>
</feature>
<dbReference type="VEuPathDB" id="TriTrypDB:TcCLB.507093.30"/>
<dbReference type="VEuPathDB" id="TriTrypDB:C3747_9g176"/>
<protein>
    <submittedName>
        <fullName evidence="2">Uncharacterized protein</fullName>
    </submittedName>
</protein>
<name>A0A2V2VME5_TRYCR</name>
<dbReference type="VEuPathDB" id="TriTrypDB:TcCL_NonESM07580"/>
<dbReference type="VEuPathDB" id="TriTrypDB:TcYC6_0075490"/>